<evidence type="ECO:0000313" key="3">
    <source>
        <dbReference type="Proteomes" id="UP001500305"/>
    </source>
</evidence>
<proteinExistence type="predicted"/>
<organism evidence="2 3">
    <name type="scientific">Kitasatospora cystarginea</name>
    <dbReference type="NCBI Taxonomy" id="58350"/>
    <lineage>
        <taxon>Bacteria</taxon>
        <taxon>Bacillati</taxon>
        <taxon>Actinomycetota</taxon>
        <taxon>Actinomycetes</taxon>
        <taxon>Kitasatosporales</taxon>
        <taxon>Streptomycetaceae</taxon>
        <taxon>Kitasatospora</taxon>
    </lineage>
</organism>
<accession>A0ABN3DWJ4</accession>
<evidence type="ECO:0000256" key="1">
    <source>
        <dbReference type="SAM" id="Phobius"/>
    </source>
</evidence>
<dbReference type="EMBL" id="BAAATR010000009">
    <property type="protein sequence ID" value="GAA2243105.1"/>
    <property type="molecule type" value="Genomic_DNA"/>
</dbReference>
<sequence length="52" mass="5711">MPADELQAEYREVAERRRRGLPDPIASMVAYVLSSGCIAGLATLLLVSARRH</sequence>
<keyword evidence="1" id="KW-0812">Transmembrane</keyword>
<protein>
    <submittedName>
        <fullName evidence="2">Uncharacterized protein</fullName>
    </submittedName>
</protein>
<evidence type="ECO:0000313" key="2">
    <source>
        <dbReference type="EMBL" id="GAA2243105.1"/>
    </source>
</evidence>
<feature type="transmembrane region" description="Helical" evidence="1">
    <location>
        <begin position="25"/>
        <end position="47"/>
    </location>
</feature>
<keyword evidence="3" id="KW-1185">Reference proteome</keyword>
<name>A0ABN3DWJ4_9ACTN</name>
<keyword evidence="1" id="KW-1133">Transmembrane helix</keyword>
<reference evidence="2 3" key="1">
    <citation type="journal article" date="2019" name="Int. J. Syst. Evol. Microbiol.">
        <title>The Global Catalogue of Microorganisms (GCM) 10K type strain sequencing project: providing services to taxonomists for standard genome sequencing and annotation.</title>
        <authorList>
            <consortium name="The Broad Institute Genomics Platform"/>
            <consortium name="The Broad Institute Genome Sequencing Center for Infectious Disease"/>
            <person name="Wu L."/>
            <person name="Ma J."/>
        </authorList>
    </citation>
    <scope>NUCLEOTIDE SEQUENCE [LARGE SCALE GENOMIC DNA]</scope>
    <source>
        <strain evidence="2 3">JCM 7356</strain>
    </source>
</reference>
<dbReference type="RefSeq" id="WP_344636471.1">
    <property type="nucleotide sequence ID" value="NZ_BAAATR010000009.1"/>
</dbReference>
<gene>
    <name evidence="2" type="ORF">GCM10010430_25950</name>
</gene>
<keyword evidence="1" id="KW-0472">Membrane</keyword>
<comment type="caution">
    <text evidence="2">The sequence shown here is derived from an EMBL/GenBank/DDBJ whole genome shotgun (WGS) entry which is preliminary data.</text>
</comment>
<dbReference type="Proteomes" id="UP001500305">
    <property type="component" value="Unassembled WGS sequence"/>
</dbReference>